<evidence type="ECO:0000256" key="13">
    <source>
        <dbReference type="SAM" id="Phobius"/>
    </source>
</evidence>
<comment type="subcellular location">
    <subcellularLocation>
        <location evidence="1">Vacuole membrane</location>
        <topology evidence="1">Single-pass type II membrane protein</topology>
    </subcellularLocation>
</comment>
<keyword evidence="11" id="KW-0325">Glycoprotein</keyword>
<dbReference type="FunFam" id="3.40.50.1820:FF:000003">
    <property type="entry name" value="Dipeptidyl peptidase 4"/>
    <property type="match status" value="1"/>
</dbReference>
<dbReference type="GO" id="GO:0008236">
    <property type="term" value="F:serine-type peptidase activity"/>
    <property type="evidence" value="ECO:0007669"/>
    <property type="project" value="UniProtKB-KW"/>
</dbReference>
<comment type="caution">
    <text evidence="16">The sequence shown here is derived from an EMBL/GenBank/DDBJ whole genome shotgun (WGS) entry which is preliminary data.</text>
</comment>
<dbReference type="GO" id="GO:0006508">
    <property type="term" value="P:proteolysis"/>
    <property type="evidence" value="ECO:0007669"/>
    <property type="project" value="UniProtKB-KW"/>
</dbReference>
<evidence type="ECO:0000313" key="17">
    <source>
        <dbReference type="Proteomes" id="UP000266673"/>
    </source>
</evidence>
<evidence type="ECO:0000256" key="8">
    <source>
        <dbReference type="ARBA" id="ARBA00022968"/>
    </source>
</evidence>
<dbReference type="Pfam" id="PF00930">
    <property type="entry name" value="DPPIV_N"/>
    <property type="match status" value="1"/>
</dbReference>
<evidence type="ECO:0000313" key="16">
    <source>
        <dbReference type="EMBL" id="RIB18345.1"/>
    </source>
</evidence>
<dbReference type="GO" id="GO:0005774">
    <property type="term" value="C:vacuolar membrane"/>
    <property type="evidence" value="ECO:0007669"/>
    <property type="project" value="UniProtKB-SubCell"/>
</dbReference>
<dbReference type="SUPFAM" id="SSF82171">
    <property type="entry name" value="DPP6 N-terminal domain-like"/>
    <property type="match status" value="1"/>
</dbReference>
<dbReference type="GO" id="GO:0005886">
    <property type="term" value="C:plasma membrane"/>
    <property type="evidence" value="ECO:0007669"/>
    <property type="project" value="TreeGrafter"/>
</dbReference>
<keyword evidence="6" id="KW-0378">Hydrolase</keyword>
<evidence type="ECO:0000259" key="15">
    <source>
        <dbReference type="Pfam" id="PF00930"/>
    </source>
</evidence>
<evidence type="ECO:0000256" key="7">
    <source>
        <dbReference type="ARBA" id="ARBA00022825"/>
    </source>
</evidence>
<feature type="compositionally biased region" description="Polar residues" evidence="12">
    <location>
        <begin position="1"/>
        <end position="10"/>
    </location>
</feature>
<keyword evidence="8" id="KW-0735">Signal-anchor</keyword>
<dbReference type="InterPro" id="IPR029058">
    <property type="entry name" value="AB_hydrolase_fold"/>
</dbReference>
<dbReference type="InterPro" id="IPR002469">
    <property type="entry name" value="Peptidase_S9B_N"/>
</dbReference>
<dbReference type="Gene3D" id="3.40.50.1820">
    <property type="entry name" value="alpha/beta hydrolase"/>
    <property type="match status" value="1"/>
</dbReference>
<dbReference type="PANTHER" id="PTHR11731">
    <property type="entry name" value="PROTEASE FAMILY S9B,C DIPEPTIDYL-PEPTIDASE IV-RELATED"/>
    <property type="match status" value="1"/>
</dbReference>
<dbReference type="GO" id="GO:0004177">
    <property type="term" value="F:aminopeptidase activity"/>
    <property type="evidence" value="ECO:0007669"/>
    <property type="project" value="UniProtKB-KW"/>
</dbReference>
<keyword evidence="4" id="KW-0645">Protease</keyword>
<evidence type="ECO:0000256" key="1">
    <source>
        <dbReference type="ARBA" id="ARBA00004576"/>
    </source>
</evidence>
<evidence type="ECO:0000256" key="6">
    <source>
        <dbReference type="ARBA" id="ARBA00022801"/>
    </source>
</evidence>
<comment type="similarity">
    <text evidence="2">Belongs to the peptidase S9B family.</text>
</comment>
<dbReference type="AlphaFoldDB" id="A0A397V7B7"/>
<keyword evidence="5 13" id="KW-0812">Transmembrane</keyword>
<evidence type="ECO:0000256" key="11">
    <source>
        <dbReference type="ARBA" id="ARBA00023180"/>
    </source>
</evidence>
<name>A0A397V7B7_9GLOM</name>
<dbReference type="PANTHER" id="PTHR11731:SF200">
    <property type="entry name" value="DIPEPTIDYL PEPTIDASE 10, ISOFORM B"/>
    <property type="match status" value="1"/>
</dbReference>
<dbReference type="OrthoDB" id="16520at2759"/>
<evidence type="ECO:0000259" key="14">
    <source>
        <dbReference type="Pfam" id="PF00326"/>
    </source>
</evidence>
<sequence>MRISKYTSVPSKDIDNEHNESALSEPGETSEPLWVQGTDSPPEPEDDSYETMEGEEREIMLNKEKGEDDTIVDMGENWEGEEYSKNIKNERSILPCLIIAAIFIIAWVGSTIIYAYYRSTSTASPTNDSLNRIQFDDIYNGTFSPHWTGLTWSSAGDDDGVFIYRDDDDSIILEQISDRSKKTLVKGTDIIDPSGRPLEYFEFFVSPDNQYILFGANFTKGWRHSYSANYYIFNISSKTTFPLTKEINSTHQARISYATWSPVGHNIAFVKDNDVYVSLGLTEERRITYDGSDVVFNGVPDWIYEEEVLAAKYALWWSPDGKRVAYLRLNESEVPEYRFPLYVDGMHVEPYLREVVMKYPKPGYPNPIVTFHTYDTSTPLISQSGAIAFINDFPADDKIITEVCWVGNDYVLVRVMNRVQDIARVVLVDAVARDGTTVREENADKMDGGWFEITRSWVFLQKGGSISQDSYIDVVVNDGYNHLAIFSPINSSSPRYLTSGNWEVVDGVKAVDRKRELIYFLSTEKSSIERHLYSVSFDGKTRTALTSTDETGYYSADFSTGADYYNLKYEGPDVPWQKVLKVDNSSFEIILQDNNELKELLKTFALPTIRRFTVESDGNELNVLEMRPPGMDETGREKHPVLFQVYEGPTSQYVNTKFSIDWHSFLASSPRLKYVIVLVDSRGTGFKGRAFRCSVRKHLGEYESTDVINTAKYWASLPYVDSGKMAVWGWSFGGFVTSKIIEMDSGVFQVGMAVAPVTDWRFYDSIYTERYMKTPELNPLGYENSAITNMSGFDHAKFLVVHGTGDGKFHFQNTANLIDRFTLASVHNYRVQFYTDSDHSIYKHNANRELYYLLTEYLWQSFGSSESLFKI</sequence>
<keyword evidence="7" id="KW-0720">Serine protease</keyword>
<keyword evidence="3" id="KW-0031">Aminopeptidase</keyword>
<feature type="transmembrane region" description="Helical" evidence="13">
    <location>
        <begin position="93"/>
        <end position="117"/>
    </location>
</feature>
<gene>
    <name evidence="16" type="ORF">C2G38_2085880</name>
</gene>
<feature type="domain" description="Peptidase S9 prolyl oligopeptidase catalytic" evidence="14">
    <location>
        <begin position="673"/>
        <end position="864"/>
    </location>
</feature>
<dbReference type="EMBL" id="QKWP01000544">
    <property type="protein sequence ID" value="RIB18345.1"/>
    <property type="molecule type" value="Genomic_DNA"/>
</dbReference>
<dbReference type="Pfam" id="PF00326">
    <property type="entry name" value="Peptidase_S9"/>
    <property type="match status" value="1"/>
</dbReference>
<evidence type="ECO:0000256" key="10">
    <source>
        <dbReference type="ARBA" id="ARBA00023136"/>
    </source>
</evidence>
<keyword evidence="17" id="KW-1185">Reference proteome</keyword>
<keyword evidence="9 13" id="KW-1133">Transmembrane helix</keyword>
<dbReference type="SUPFAM" id="SSF53474">
    <property type="entry name" value="alpha/beta-Hydrolases"/>
    <property type="match status" value="1"/>
</dbReference>
<evidence type="ECO:0000256" key="5">
    <source>
        <dbReference type="ARBA" id="ARBA00022692"/>
    </source>
</evidence>
<dbReference type="Gene3D" id="2.140.10.30">
    <property type="entry name" value="Dipeptidylpeptidase IV, N-terminal domain"/>
    <property type="match status" value="1"/>
</dbReference>
<reference evidence="16 17" key="1">
    <citation type="submission" date="2018-06" db="EMBL/GenBank/DDBJ databases">
        <title>Comparative genomics reveals the genomic features of Rhizophagus irregularis, R. cerebriforme, R. diaphanum and Gigaspora rosea, and their symbiotic lifestyle signature.</title>
        <authorList>
            <person name="Morin E."/>
            <person name="San Clemente H."/>
            <person name="Chen E.C.H."/>
            <person name="De La Providencia I."/>
            <person name="Hainaut M."/>
            <person name="Kuo A."/>
            <person name="Kohler A."/>
            <person name="Murat C."/>
            <person name="Tang N."/>
            <person name="Roy S."/>
            <person name="Loubradou J."/>
            <person name="Henrissat B."/>
            <person name="Grigoriev I.V."/>
            <person name="Corradi N."/>
            <person name="Roux C."/>
            <person name="Martin F.M."/>
        </authorList>
    </citation>
    <scope>NUCLEOTIDE SEQUENCE [LARGE SCALE GENOMIC DNA]</scope>
    <source>
        <strain evidence="16 17">DAOM 194757</strain>
    </source>
</reference>
<dbReference type="STRING" id="44941.A0A397V7B7"/>
<protein>
    <submittedName>
        <fullName evidence="16">Dipeptidyl peptidase IV N-terminal region-domain-containing protein</fullName>
    </submittedName>
</protein>
<evidence type="ECO:0000256" key="2">
    <source>
        <dbReference type="ARBA" id="ARBA00006150"/>
    </source>
</evidence>
<evidence type="ECO:0000256" key="9">
    <source>
        <dbReference type="ARBA" id="ARBA00022989"/>
    </source>
</evidence>
<feature type="region of interest" description="Disordered" evidence="12">
    <location>
        <begin position="1"/>
        <end position="53"/>
    </location>
</feature>
<dbReference type="GO" id="GO:0008239">
    <property type="term" value="F:dipeptidyl-peptidase activity"/>
    <property type="evidence" value="ECO:0007669"/>
    <property type="project" value="TreeGrafter"/>
</dbReference>
<dbReference type="InterPro" id="IPR050278">
    <property type="entry name" value="Serine_Prot_S9B/DPPIV"/>
</dbReference>
<organism evidence="16 17">
    <name type="scientific">Gigaspora rosea</name>
    <dbReference type="NCBI Taxonomy" id="44941"/>
    <lineage>
        <taxon>Eukaryota</taxon>
        <taxon>Fungi</taxon>
        <taxon>Fungi incertae sedis</taxon>
        <taxon>Mucoromycota</taxon>
        <taxon>Glomeromycotina</taxon>
        <taxon>Glomeromycetes</taxon>
        <taxon>Diversisporales</taxon>
        <taxon>Gigasporaceae</taxon>
        <taxon>Gigaspora</taxon>
    </lineage>
</organism>
<evidence type="ECO:0000256" key="3">
    <source>
        <dbReference type="ARBA" id="ARBA00022438"/>
    </source>
</evidence>
<keyword evidence="10 13" id="KW-0472">Membrane</keyword>
<feature type="compositionally biased region" description="Acidic residues" evidence="12">
    <location>
        <begin position="42"/>
        <end position="53"/>
    </location>
</feature>
<evidence type="ECO:0000256" key="4">
    <source>
        <dbReference type="ARBA" id="ARBA00022670"/>
    </source>
</evidence>
<dbReference type="Proteomes" id="UP000266673">
    <property type="component" value="Unassembled WGS sequence"/>
</dbReference>
<proteinExistence type="inferred from homology"/>
<dbReference type="InterPro" id="IPR001375">
    <property type="entry name" value="Peptidase_S9_cat"/>
</dbReference>
<evidence type="ECO:0000256" key="12">
    <source>
        <dbReference type="SAM" id="MobiDB-lite"/>
    </source>
</evidence>
<feature type="domain" description="Dipeptidylpeptidase IV N-terminal" evidence="15">
    <location>
        <begin position="206"/>
        <end position="576"/>
    </location>
</feature>
<accession>A0A397V7B7</accession>